<feature type="compositionally biased region" description="Polar residues" evidence="1">
    <location>
        <begin position="146"/>
        <end position="157"/>
    </location>
</feature>
<feature type="region of interest" description="Disordered" evidence="1">
    <location>
        <begin position="101"/>
        <end position="185"/>
    </location>
</feature>
<feature type="compositionally biased region" description="Polar residues" evidence="1">
    <location>
        <begin position="101"/>
        <end position="112"/>
    </location>
</feature>
<dbReference type="OrthoDB" id="6781223at2759"/>
<gene>
    <name evidence="2" type="ORF">MELIAE_LOCUS11908</name>
</gene>
<feature type="region of interest" description="Disordered" evidence="1">
    <location>
        <begin position="197"/>
        <end position="228"/>
    </location>
</feature>
<sequence length="480" mass="53302">MSSVKSGSDSENSKKSGNDNDQKSGDSNRSSTPSVEESPEPEVEITVNEQRDQSSNSGSAVYAQTDENDRKHLVGSGKTTPTAIVEPCNDEKLASVEIQNVLQPSTGDSSEVITVAENKNKSQLGDVSPIKKDRKRRKIKGKSANRKGNNSSTSGSPETLKKPKKFKNTLEITSEKHSDNSEKSIDEANEQIDEEYESSIQYSDESMPEYPPGLPKSKEPVESECYDSPKSIVPSVPIIQHDLNIQQKIDNIFGSSRKPNTPSNANNSEFTIPRRTVPLEYLNRSRNKTPLTPTNNRFQILANDRLAAKVNASAVPSTSGTSISKPVTRPKAPLAPAKVAKNKLPPVVISGKFTNQKALINTLKNNMKKGFDIKHTKYNTVVHINDELEYDIYVKNLINEEIKFHTYAKTNEKTHAFILRGLDAKDVTEEEIKNDITTNNPDIKIEKVYPLKNLKNTTRRLFMVMKGINSPYFGHSQLTT</sequence>
<reference evidence="2" key="1">
    <citation type="submission" date="2021-12" db="EMBL/GenBank/DDBJ databases">
        <authorList>
            <person name="King R."/>
        </authorList>
    </citation>
    <scope>NUCLEOTIDE SEQUENCE</scope>
</reference>
<name>A0A9P0FM45_BRAAE</name>
<feature type="compositionally biased region" description="Basic and acidic residues" evidence="1">
    <location>
        <begin position="173"/>
        <end position="185"/>
    </location>
</feature>
<evidence type="ECO:0000313" key="2">
    <source>
        <dbReference type="EMBL" id="CAH0562893.1"/>
    </source>
</evidence>
<evidence type="ECO:0000313" key="3">
    <source>
        <dbReference type="Proteomes" id="UP001154078"/>
    </source>
</evidence>
<proteinExistence type="predicted"/>
<evidence type="ECO:0000256" key="1">
    <source>
        <dbReference type="SAM" id="MobiDB-lite"/>
    </source>
</evidence>
<feature type="compositionally biased region" description="Basic and acidic residues" evidence="1">
    <location>
        <begin position="11"/>
        <end position="26"/>
    </location>
</feature>
<dbReference type="AlphaFoldDB" id="A0A9P0FM45"/>
<accession>A0A9P0FM45</accession>
<protein>
    <submittedName>
        <fullName evidence="2">Uncharacterized protein</fullName>
    </submittedName>
</protein>
<organism evidence="2 3">
    <name type="scientific">Brassicogethes aeneus</name>
    <name type="common">Rape pollen beetle</name>
    <name type="synonym">Meligethes aeneus</name>
    <dbReference type="NCBI Taxonomy" id="1431903"/>
    <lineage>
        <taxon>Eukaryota</taxon>
        <taxon>Metazoa</taxon>
        <taxon>Ecdysozoa</taxon>
        <taxon>Arthropoda</taxon>
        <taxon>Hexapoda</taxon>
        <taxon>Insecta</taxon>
        <taxon>Pterygota</taxon>
        <taxon>Neoptera</taxon>
        <taxon>Endopterygota</taxon>
        <taxon>Coleoptera</taxon>
        <taxon>Polyphaga</taxon>
        <taxon>Cucujiformia</taxon>
        <taxon>Nitidulidae</taxon>
        <taxon>Meligethinae</taxon>
        <taxon>Brassicogethes</taxon>
    </lineage>
</organism>
<feature type="region of interest" description="Disordered" evidence="1">
    <location>
        <begin position="1"/>
        <end position="85"/>
    </location>
</feature>
<keyword evidence="3" id="KW-1185">Reference proteome</keyword>
<dbReference type="Proteomes" id="UP001154078">
    <property type="component" value="Chromosome 8"/>
</dbReference>
<dbReference type="EMBL" id="OV121139">
    <property type="protein sequence ID" value="CAH0562893.1"/>
    <property type="molecule type" value="Genomic_DNA"/>
</dbReference>
<feature type="compositionally biased region" description="Basic residues" evidence="1">
    <location>
        <begin position="132"/>
        <end position="145"/>
    </location>
</feature>
<feature type="compositionally biased region" description="Polar residues" evidence="1">
    <location>
        <begin position="1"/>
        <end position="10"/>
    </location>
</feature>